<sequence length="63" mass="6247">MGGVGQEGQAAGDHAADGLGHHDDRSQAESDEQPAAHPPVGSLRHLAMIVSGAHQPSPAASSS</sequence>
<organism evidence="2 3">
    <name type="scientific">Citricoccus parietis</name>
    <dbReference type="NCBI Taxonomy" id="592307"/>
    <lineage>
        <taxon>Bacteria</taxon>
        <taxon>Bacillati</taxon>
        <taxon>Actinomycetota</taxon>
        <taxon>Actinomycetes</taxon>
        <taxon>Micrococcales</taxon>
        <taxon>Micrococcaceae</taxon>
        <taxon>Citricoccus</taxon>
    </lineage>
</organism>
<reference evidence="2 3" key="1">
    <citation type="submission" date="2024-09" db="EMBL/GenBank/DDBJ databases">
        <authorList>
            <person name="Sun Q."/>
            <person name="Mori K."/>
        </authorList>
    </citation>
    <scope>NUCLEOTIDE SEQUENCE [LARGE SCALE GENOMIC DNA]</scope>
    <source>
        <strain evidence="2 3">CCM 7609</strain>
    </source>
</reference>
<name>A0ABV5G953_9MICC</name>
<evidence type="ECO:0000313" key="3">
    <source>
        <dbReference type="Proteomes" id="UP001589575"/>
    </source>
</evidence>
<keyword evidence="3" id="KW-1185">Reference proteome</keyword>
<feature type="compositionally biased region" description="Basic and acidic residues" evidence="1">
    <location>
        <begin position="14"/>
        <end position="28"/>
    </location>
</feature>
<protein>
    <submittedName>
        <fullName evidence="2">Uncharacterized protein</fullName>
    </submittedName>
</protein>
<gene>
    <name evidence="2" type="ORF">ACFFX0_31750</name>
</gene>
<feature type="region of interest" description="Disordered" evidence="1">
    <location>
        <begin position="1"/>
        <end position="63"/>
    </location>
</feature>
<evidence type="ECO:0000313" key="2">
    <source>
        <dbReference type="EMBL" id="MFB9075491.1"/>
    </source>
</evidence>
<evidence type="ECO:0000256" key="1">
    <source>
        <dbReference type="SAM" id="MobiDB-lite"/>
    </source>
</evidence>
<proteinExistence type="predicted"/>
<dbReference type="EMBL" id="JBHMFI010000023">
    <property type="protein sequence ID" value="MFB9075491.1"/>
    <property type="molecule type" value="Genomic_DNA"/>
</dbReference>
<accession>A0ABV5G953</accession>
<dbReference type="Proteomes" id="UP001589575">
    <property type="component" value="Unassembled WGS sequence"/>
</dbReference>
<comment type="caution">
    <text evidence="2">The sequence shown here is derived from an EMBL/GenBank/DDBJ whole genome shotgun (WGS) entry which is preliminary data.</text>
</comment>